<reference evidence="1 2" key="1">
    <citation type="journal article" date="2008" name="BMC Genomics">
        <title>The genome sequence of the fish pathogen Aliivibrio salmonicida strain LFI1238 shows extensive evidence of gene decay.</title>
        <authorList>
            <person name="Hjerde E."/>
            <person name="Lorentzen M.S."/>
            <person name="Holden M.T."/>
            <person name="Seeger K."/>
            <person name="Paulsen S."/>
            <person name="Bason N."/>
            <person name="Churcher C."/>
            <person name="Harris D."/>
            <person name="Norbertczak H."/>
            <person name="Quail M.A."/>
            <person name="Sanders S."/>
            <person name="Thurston S."/>
            <person name="Parkhill J."/>
            <person name="Willassen N.P."/>
            <person name="Thomson N.R."/>
        </authorList>
    </citation>
    <scope>NUCLEOTIDE SEQUENCE [LARGE SCALE GENOMIC DNA]</scope>
    <source>
        <strain evidence="1 2">LFI1238</strain>
    </source>
</reference>
<name>B6EH34_ALISL</name>
<evidence type="ECO:0000313" key="2">
    <source>
        <dbReference type="Proteomes" id="UP000001730"/>
    </source>
</evidence>
<accession>B6EH34</accession>
<protein>
    <submittedName>
        <fullName evidence="1">Uncharacterized protein</fullName>
    </submittedName>
</protein>
<keyword evidence="2" id="KW-1185">Reference proteome</keyword>
<evidence type="ECO:0000313" key="1">
    <source>
        <dbReference type="EMBL" id="CAQ78463.1"/>
    </source>
</evidence>
<gene>
    <name evidence="1" type="ordered locus">VSAL_I0778</name>
</gene>
<dbReference type="EMBL" id="FM178379">
    <property type="protein sequence ID" value="CAQ78463.1"/>
    <property type="molecule type" value="Genomic_DNA"/>
</dbReference>
<organism evidence="1 2">
    <name type="scientific">Aliivibrio salmonicida (strain LFI1238)</name>
    <name type="common">Vibrio salmonicida (strain LFI1238)</name>
    <dbReference type="NCBI Taxonomy" id="316275"/>
    <lineage>
        <taxon>Bacteria</taxon>
        <taxon>Pseudomonadati</taxon>
        <taxon>Pseudomonadota</taxon>
        <taxon>Gammaproteobacteria</taxon>
        <taxon>Vibrionales</taxon>
        <taxon>Vibrionaceae</taxon>
        <taxon>Aliivibrio</taxon>
    </lineage>
</organism>
<dbReference type="AlphaFoldDB" id="B6EH34"/>
<dbReference type="Proteomes" id="UP000001730">
    <property type="component" value="Chromosome 1"/>
</dbReference>
<proteinExistence type="predicted"/>
<dbReference type="HOGENOM" id="CLU_2044742_0_0_6"/>
<sequence>MLITIVALVTLLVGVYREGYNNGFSMTMNKIQTQHLEQINIAIKKANTTINNDKRVIREFMTKQTDFIKRVETNTGSVLLTQPHHNKEEEHEQQSSEYVVGIDADELRELQRLTHLANTH</sequence>
<dbReference type="KEGG" id="vsa:VSAL_I0778"/>